<keyword evidence="11" id="KW-0963">Cytoplasm</keyword>
<dbReference type="InterPro" id="IPR018162">
    <property type="entry name" value="Ala-tRNA-ligase_IIc_anticod-bd"/>
</dbReference>
<dbReference type="PRINTS" id="PR00980">
    <property type="entry name" value="TRNASYNTHALA"/>
</dbReference>
<evidence type="ECO:0000256" key="5">
    <source>
        <dbReference type="ARBA" id="ARBA00022840"/>
    </source>
</evidence>
<keyword evidence="5 11" id="KW-0067">ATP-binding</keyword>
<feature type="binding site" evidence="11">
    <location>
        <position position="566"/>
    </location>
    <ligand>
        <name>Zn(2+)</name>
        <dbReference type="ChEBI" id="CHEBI:29105"/>
    </ligand>
</feature>
<evidence type="ECO:0000256" key="4">
    <source>
        <dbReference type="ARBA" id="ARBA00022741"/>
    </source>
</evidence>
<evidence type="ECO:0000256" key="8">
    <source>
        <dbReference type="ARBA" id="ARBA00023146"/>
    </source>
</evidence>
<evidence type="ECO:0000313" key="13">
    <source>
        <dbReference type="EMBL" id="MBC5646818.1"/>
    </source>
</evidence>
<protein>
    <recommendedName>
        <fullName evidence="11">Alanine--tRNA ligase</fullName>
        <ecNumber evidence="11">6.1.1.7</ecNumber>
    </recommendedName>
    <alternativeName>
        <fullName evidence="11">Alanyl-tRNA synthetase</fullName>
        <shortName evidence="11">AlaRS</shortName>
    </alternativeName>
</protein>
<comment type="catalytic activity">
    <reaction evidence="10 11">
        <text>tRNA(Ala) + L-alanine + ATP = L-alanyl-tRNA(Ala) + AMP + diphosphate</text>
        <dbReference type="Rhea" id="RHEA:12540"/>
        <dbReference type="Rhea" id="RHEA-COMP:9657"/>
        <dbReference type="Rhea" id="RHEA-COMP:9923"/>
        <dbReference type="ChEBI" id="CHEBI:30616"/>
        <dbReference type="ChEBI" id="CHEBI:33019"/>
        <dbReference type="ChEBI" id="CHEBI:57972"/>
        <dbReference type="ChEBI" id="CHEBI:78442"/>
        <dbReference type="ChEBI" id="CHEBI:78497"/>
        <dbReference type="ChEBI" id="CHEBI:456215"/>
        <dbReference type="EC" id="6.1.1.7"/>
    </reaction>
</comment>
<comment type="domain">
    <text evidence="11">Consists of three domains; the N-terminal catalytic domain, the editing domain and the C-terminal C-Ala domain. The editing domain removes incorrectly charged amino acids, while the C-Ala domain, along with tRNA(Ala), serves as a bridge to cooperatively bring together the editing and aminoacylation centers thus stimulating deacylation of misacylated tRNAs.</text>
</comment>
<dbReference type="InterPro" id="IPR018163">
    <property type="entry name" value="Thr/Ala-tRNA-synth_IIc_edit"/>
</dbReference>
<feature type="binding site" evidence="11">
    <location>
        <position position="562"/>
    </location>
    <ligand>
        <name>Zn(2+)</name>
        <dbReference type="ChEBI" id="CHEBI:29105"/>
    </ligand>
</feature>
<dbReference type="NCBIfam" id="TIGR00344">
    <property type="entry name" value="alaS"/>
    <property type="match status" value="1"/>
</dbReference>
<dbReference type="InterPro" id="IPR023033">
    <property type="entry name" value="Ala_tRNA_ligase_euk/bac"/>
</dbReference>
<keyword evidence="2 11" id="KW-0820">tRNA-binding</keyword>
<evidence type="ECO:0000256" key="9">
    <source>
        <dbReference type="ARBA" id="ARBA00024779"/>
    </source>
</evidence>
<keyword evidence="11" id="KW-0479">Metal-binding</keyword>
<name>A0ABR7EAK9_9FIRM</name>
<dbReference type="CDD" id="cd00673">
    <property type="entry name" value="AlaRS_core"/>
    <property type="match status" value="1"/>
</dbReference>
<comment type="caution">
    <text evidence="13">The sequence shown here is derived from an EMBL/GenBank/DDBJ whole genome shotgun (WGS) entry which is preliminary data.</text>
</comment>
<feature type="binding site" evidence="11">
    <location>
        <position position="464"/>
    </location>
    <ligand>
        <name>Zn(2+)</name>
        <dbReference type="ChEBI" id="CHEBI:29105"/>
    </ligand>
</feature>
<organism evidence="13 14">
    <name type="scientific">Christensenella tenuis</name>
    <dbReference type="NCBI Taxonomy" id="2763033"/>
    <lineage>
        <taxon>Bacteria</taxon>
        <taxon>Bacillati</taxon>
        <taxon>Bacillota</taxon>
        <taxon>Clostridia</taxon>
        <taxon>Christensenellales</taxon>
        <taxon>Christensenellaceae</taxon>
        <taxon>Christensenella</taxon>
    </lineage>
</organism>
<dbReference type="EMBL" id="JACOON010000001">
    <property type="protein sequence ID" value="MBC5646818.1"/>
    <property type="molecule type" value="Genomic_DNA"/>
</dbReference>
<dbReference type="Gene3D" id="3.30.980.10">
    <property type="entry name" value="Threonyl-trna Synthetase, Chain A, domain 2"/>
    <property type="match status" value="1"/>
</dbReference>
<comment type="similarity">
    <text evidence="1 11">Belongs to the class-II aminoacyl-tRNA synthetase family.</text>
</comment>
<reference evidence="13 14" key="1">
    <citation type="submission" date="2020-08" db="EMBL/GenBank/DDBJ databases">
        <title>Genome public.</title>
        <authorList>
            <person name="Liu C."/>
            <person name="Sun Q."/>
        </authorList>
    </citation>
    <scope>NUCLEOTIDE SEQUENCE [LARGE SCALE GENOMIC DNA]</scope>
    <source>
        <strain evidence="13 14">NSJ-35</strain>
    </source>
</reference>
<dbReference type="InterPro" id="IPR045864">
    <property type="entry name" value="aa-tRNA-synth_II/BPL/LPL"/>
</dbReference>
<accession>A0ABR7EAK9</accession>
<dbReference type="InterPro" id="IPR018165">
    <property type="entry name" value="Ala-tRNA-synth_IIc_core"/>
</dbReference>
<dbReference type="Pfam" id="PF01411">
    <property type="entry name" value="tRNA-synt_2c"/>
    <property type="match status" value="1"/>
</dbReference>
<evidence type="ECO:0000256" key="6">
    <source>
        <dbReference type="ARBA" id="ARBA00022884"/>
    </source>
</evidence>
<feature type="binding site" evidence="11">
    <location>
        <position position="460"/>
    </location>
    <ligand>
        <name>Zn(2+)</name>
        <dbReference type="ChEBI" id="CHEBI:29105"/>
    </ligand>
</feature>
<dbReference type="InterPro" id="IPR050058">
    <property type="entry name" value="Ala-tRNA_ligase"/>
</dbReference>
<dbReference type="PANTHER" id="PTHR11777">
    <property type="entry name" value="ALANYL-TRNA SYNTHETASE"/>
    <property type="match status" value="1"/>
</dbReference>
<dbReference type="PANTHER" id="PTHR11777:SF9">
    <property type="entry name" value="ALANINE--TRNA LIGASE, CYTOPLASMIC"/>
    <property type="match status" value="1"/>
</dbReference>
<dbReference type="SUPFAM" id="SSF55186">
    <property type="entry name" value="ThrRS/AlaRS common domain"/>
    <property type="match status" value="1"/>
</dbReference>
<dbReference type="SUPFAM" id="SSF101353">
    <property type="entry name" value="Putative anticodon-binding domain of alanyl-tRNA synthetase (AlaRS)"/>
    <property type="match status" value="1"/>
</dbReference>
<dbReference type="InterPro" id="IPR012947">
    <property type="entry name" value="tRNA_SAD"/>
</dbReference>
<dbReference type="PROSITE" id="PS50860">
    <property type="entry name" value="AA_TRNA_LIGASE_II_ALA"/>
    <property type="match status" value="1"/>
</dbReference>
<dbReference type="RefSeq" id="WP_186856358.1">
    <property type="nucleotide sequence ID" value="NZ_JACOON010000001.1"/>
</dbReference>
<dbReference type="Gene3D" id="3.30.54.20">
    <property type="match status" value="1"/>
</dbReference>
<keyword evidence="4 11" id="KW-0547">Nucleotide-binding</keyword>
<sequence length="596" mass="66873">MKCLTSDELRQMYLDFFKSKGHAVIRSASLIPENDPTVLFTTAGMHPLVPYLLGETHPAGTRLTDVQKCVRTGDIDEVGDESHCTFFEMLGNWSLGDYFKKEAITWSFEFLTDEKYLGIDKDKLYFSCFAGDEDAPRDMVAYDTWRSLGVADDHIFFLPKENNWWGPAGITGPCGPDTEMFIDTGKPACGPDCSPACDCGKYLEIWNDVFMEYNKQADGTYVPLEQKNVDTGMGLDRTIAILQGKGSVYETDVFAPIISKIEELSGKNYEGADEDTRKAFRIVADHMRCATFMIGDERGITPSNVDQGYVLRRLLRRAIRFSGKLGIAEGSLPKIAQVVIDKYAHAYEELKINETKILSEIAKEEERFQKTITQGMKEFEKTVERLDGDMIDGKSAFRLYDTFGFPIEFTLELAAERGFKVDKDGFDKAFQHHQELSHAGAEQRFKGGLADTSEQTARLHTATHLLNAALRKLLSEDIVQKGSNITAERLRFDFNFPRKVEREELDQIEAYVNEAIDAGLDVLEEEMSVAEAKEQGAMGVFDSKYGDLVKVYTIPGYSKEICGGPHAKNTAELGHFKIKKEQSSSAGVRRIKAVLD</sequence>
<evidence type="ECO:0000259" key="12">
    <source>
        <dbReference type="PROSITE" id="PS50860"/>
    </source>
</evidence>
<dbReference type="GO" id="GO:0004813">
    <property type="term" value="F:alanine-tRNA ligase activity"/>
    <property type="evidence" value="ECO:0007669"/>
    <property type="project" value="UniProtKB-EC"/>
</dbReference>
<evidence type="ECO:0000256" key="3">
    <source>
        <dbReference type="ARBA" id="ARBA00022598"/>
    </source>
</evidence>
<dbReference type="Gene3D" id="3.30.930.10">
    <property type="entry name" value="Bira Bifunctional Protein, Domain 2"/>
    <property type="match status" value="1"/>
</dbReference>
<comment type="subcellular location">
    <subcellularLocation>
        <location evidence="11">Cytoplasm</location>
    </subcellularLocation>
</comment>
<comment type="cofactor">
    <cofactor evidence="11">
        <name>Zn(2+)</name>
        <dbReference type="ChEBI" id="CHEBI:29105"/>
    </cofactor>
    <text evidence="11">Binds 1 zinc ion per subunit.</text>
</comment>
<dbReference type="SUPFAM" id="SSF55681">
    <property type="entry name" value="Class II aaRS and biotin synthetases"/>
    <property type="match status" value="1"/>
</dbReference>
<evidence type="ECO:0000256" key="10">
    <source>
        <dbReference type="ARBA" id="ARBA00048300"/>
    </source>
</evidence>
<evidence type="ECO:0000256" key="11">
    <source>
        <dbReference type="HAMAP-Rule" id="MF_00036"/>
    </source>
</evidence>
<dbReference type="HAMAP" id="MF_00036_B">
    <property type="entry name" value="Ala_tRNA_synth_B"/>
    <property type="match status" value="1"/>
</dbReference>
<keyword evidence="14" id="KW-1185">Reference proteome</keyword>
<comment type="function">
    <text evidence="9 11">Catalyzes the attachment of alanine to tRNA(Ala) in a two-step reaction: alanine is first activated by ATP to form Ala-AMP and then transferred to the acceptor end of tRNA(Ala). Also edits incorrectly charged Ser-tRNA(Ala) and Gly-tRNA(Ala) via its editing domain.</text>
</comment>
<evidence type="ECO:0000256" key="2">
    <source>
        <dbReference type="ARBA" id="ARBA00022555"/>
    </source>
</evidence>
<evidence type="ECO:0000256" key="1">
    <source>
        <dbReference type="ARBA" id="ARBA00008226"/>
    </source>
</evidence>
<keyword evidence="7 11" id="KW-0648">Protein biosynthesis</keyword>
<feature type="domain" description="Alanyl-transfer RNA synthetases family profile" evidence="12">
    <location>
        <begin position="4"/>
        <end position="596"/>
    </location>
</feature>
<dbReference type="SMART" id="SM00863">
    <property type="entry name" value="tRNA_SAD"/>
    <property type="match status" value="1"/>
</dbReference>
<gene>
    <name evidence="11" type="primary">alaS</name>
    <name evidence="13" type="ORF">H8S18_00465</name>
</gene>
<keyword evidence="3 11" id="KW-0436">Ligase</keyword>
<evidence type="ECO:0000256" key="7">
    <source>
        <dbReference type="ARBA" id="ARBA00022917"/>
    </source>
</evidence>
<keyword evidence="8 11" id="KW-0030">Aminoacyl-tRNA synthetase</keyword>
<evidence type="ECO:0000313" key="14">
    <source>
        <dbReference type="Proteomes" id="UP000606889"/>
    </source>
</evidence>
<dbReference type="InterPro" id="IPR002318">
    <property type="entry name" value="Ala-tRNA-lgiase_IIc"/>
</dbReference>
<keyword evidence="6 11" id="KW-0694">RNA-binding</keyword>
<keyword evidence="11" id="KW-0862">Zinc</keyword>
<dbReference type="Pfam" id="PF07973">
    <property type="entry name" value="tRNA_SAD"/>
    <property type="match status" value="1"/>
</dbReference>
<dbReference type="Proteomes" id="UP000606889">
    <property type="component" value="Unassembled WGS sequence"/>
</dbReference>
<dbReference type="EC" id="6.1.1.7" evidence="11"/>
<proteinExistence type="inferred from homology"/>
<dbReference type="NCBIfam" id="NF002436">
    <property type="entry name" value="PRK01584.1"/>
    <property type="match status" value="1"/>
</dbReference>
<dbReference type="InterPro" id="IPR018164">
    <property type="entry name" value="Ala-tRNA-synth_IIc_N"/>
</dbReference>